<evidence type="ECO:0000256" key="14">
    <source>
        <dbReference type="SAM" id="Phobius"/>
    </source>
</evidence>
<dbReference type="EMBL" id="GBYB01013638">
    <property type="protein sequence ID" value="JAG83405.1"/>
    <property type="molecule type" value="Transcribed_RNA"/>
</dbReference>
<dbReference type="KEGG" id="fas:105266694"/>
<dbReference type="AlphaFoldDB" id="A0A0C9QGG1"/>
<accession>A0A9R1U0B6</accession>
<protein>
    <submittedName>
        <fullName evidence="16">SCD5_1 protein</fullName>
    </submittedName>
    <submittedName>
        <fullName evidence="18">Stearoyl-CoA desaturase 5 isoform X1</fullName>
    </submittedName>
</protein>
<feature type="domain" description="Fatty acid desaturase" evidence="15">
    <location>
        <begin position="65"/>
        <end position="267"/>
    </location>
</feature>
<evidence type="ECO:0000256" key="6">
    <source>
        <dbReference type="ARBA" id="ARBA00022989"/>
    </source>
</evidence>
<gene>
    <name evidence="16" type="primary">SCD5_1</name>
    <name evidence="18" type="synonym">LOC105266694</name>
    <name evidence="16" type="ORF">g.66427</name>
</gene>
<evidence type="ECO:0000256" key="13">
    <source>
        <dbReference type="SAM" id="MobiDB-lite"/>
    </source>
</evidence>
<keyword evidence="4 12" id="KW-0812">Transmembrane</keyword>
<comment type="subcellular location">
    <subcellularLocation>
        <location evidence="1">Membrane</location>
        <topology evidence="1">Multi-pass membrane protein</topology>
    </subcellularLocation>
</comment>
<dbReference type="PANTHER" id="PTHR11351:SF31">
    <property type="entry name" value="DESATURASE 1, ISOFORM A-RELATED"/>
    <property type="match status" value="1"/>
</dbReference>
<comment type="similarity">
    <text evidence="2 12">Belongs to the fatty acid desaturase type 1 family.</text>
</comment>
<feature type="transmembrane region" description="Helical" evidence="14">
    <location>
        <begin position="216"/>
        <end position="235"/>
    </location>
</feature>
<evidence type="ECO:0000313" key="18">
    <source>
        <dbReference type="RefSeq" id="XP_011303344.1"/>
    </source>
</evidence>
<keyword evidence="3 12" id="KW-0444">Lipid biosynthesis</keyword>
<reference evidence="18" key="2">
    <citation type="submission" date="2025-04" db="UniProtKB">
        <authorList>
            <consortium name="RefSeq"/>
        </authorList>
    </citation>
    <scope>IDENTIFICATION</scope>
    <source>
        <strain evidence="18">USDA-PBARC FA_bdor</strain>
        <tissue evidence="18">Whole organism</tissue>
    </source>
</reference>
<evidence type="ECO:0000256" key="7">
    <source>
        <dbReference type="ARBA" id="ARBA00023002"/>
    </source>
</evidence>
<evidence type="ECO:0000256" key="4">
    <source>
        <dbReference type="ARBA" id="ARBA00022692"/>
    </source>
</evidence>
<keyword evidence="7 12" id="KW-0560">Oxidoreductase</keyword>
<dbReference type="RefSeq" id="XP_011303344.1">
    <property type="nucleotide sequence ID" value="XM_011305042.1"/>
</dbReference>
<proteinExistence type="inferred from homology"/>
<evidence type="ECO:0000256" key="2">
    <source>
        <dbReference type="ARBA" id="ARBA00009295"/>
    </source>
</evidence>
<dbReference type="GO" id="GO:0005506">
    <property type="term" value="F:iron ion binding"/>
    <property type="evidence" value="ECO:0007669"/>
    <property type="project" value="TreeGrafter"/>
</dbReference>
<dbReference type="OrthoDB" id="10260134at2759"/>
<comment type="cofactor">
    <cofactor evidence="12">
        <name>Fe(2+)</name>
        <dbReference type="ChEBI" id="CHEBI:29033"/>
    </cofactor>
</comment>
<dbReference type="Pfam" id="PF00487">
    <property type="entry name" value="FA_desaturase"/>
    <property type="match status" value="1"/>
</dbReference>
<dbReference type="GO" id="GO:0006636">
    <property type="term" value="P:unsaturated fatty acid biosynthetic process"/>
    <property type="evidence" value="ECO:0007669"/>
    <property type="project" value="TreeGrafter"/>
</dbReference>
<dbReference type="PANTHER" id="PTHR11351">
    <property type="entry name" value="ACYL-COA DESATURASE"/>
    <property type="match status" value="1"/>
</dbReference>
<accession>A0A0C9QGG1</accession>
<name>A0A0C9QGG1_9HYME</name>
<feature type="region of interest" description="Disordered" evidence="13">
    <location>
        <begin position="1"/>
        <end position="20"/>
    </location>
</feature>
<dbReference type="Proteomes" id="UP000694866">
    <property type="component" value="Unplaced"/>
</dbReference>
<evidence type="ECO:0000313" key="17">
    <source>
        <dbReference type="Proteomes" id="UP000694866"/>
    </source>
</evidence>
<evidence type="ECO:0000256" key="5">
    <source>
        <dbReference type="ARBA" id="ARBA00022832"/>
    </source>
</evidence>
<dbReference type="GO" id="GO:0004768">
    <property type="term" value="F:stearoyl-CoA 9-desaturase activity"/>
    <property type="evidence" value="ECO:0007669"/>
    <property type="project" value="TreeGrafter"/>
</dbReference>
<sequence>MTVSDVKNRADNTNRKSSAKTPGGWFKFKTDLVWPNVFGFAIWHLISLYFLITFPYLQYKGLLLWAVVVSEFQLLSITAGVHRLWCHRSYKAKTPLRIFLAICYISTGMNRISHWVREHRIHHKHVDTDADPHNSLRGLFFSHIGWQMMKKHPDVLTKGAKINYDDMSADPVVAFFDRHFGILKPLLGFILPVVIPVVFFGQELKPAIITQWFMRYPYVVNTMFSINSFAHAFGYRSYDKTIRPTENGFLSFITTGEGWHNYHHAFPWDYKAAELGSFFPNRCTWWIRLWSKLGLAYDLKEAPEHSIKRIVERKGDGTHPIWIPKGDPSAQVEEVIEEHPYMYMES</sequence>
<feature type="transmembrane region" description="Helical" evidence="14">
    <location>
        <begin position="186"/>
        <end position="204"/>
    </location>
</feature>
<dbReference type="CDD" id="cd03505">
    <property type="entry name" value="Delta9-FADS-like"/>
    <property type="match status" value="1"/>
</dbReference>
<reference evidence="16" key="1">
    <citation type="submission" date="2015-01" db="EMBL/GenBank/DDBJ databases">
        <title>Transcriptome Assembly of Fopius arisanus.</title>
        <authorList>
            <person name="Geib S."/>
        </authorList>
    </citation>
    <scope>NUCLEOTIDE SEQUENCE</scope>
</reference>
<keyword evidence="8" id="KW-0408">Iron</keyword>
<evidence type="ECO:0000259" key="15">
    <source>
        <dbReference type="Pfam" id="PF00487"/>
    </source>
</evidence>
<organism evidence="16">
    <name type="scientific">Fopius arisanus</name>
    <dbReference type="NCBI Taxonomy" id="64838"/>
    <lineage>
        <taxon>Eukaryota</taxon>
        <taxon>Metazoa</taxon>
        <taxon>Ecdysozoa</taxon>
        <taxon>Arthropoda</taxon>
        <taxon>Hexapoda</taxon>
        <taxon>Insecta</taxon>
        <taxon>Pterygota</taxon>
        <taxon>Neoptera</taxon>
        <taxon>Endopterygota</taxon>
        <taxon>Hymenoptera</taxon>
        <taxon>Apocrita</taxon>
        <taxon>Ichneumonoidea</taxon>
        <taxon>Braconidae</taxon>
        <taxon>Opiinae</taxon>
        <taxon>Fopius</taxon>
    </lineage>
</organism>
<evidence type="ECO:0000256" key="8">
    <source>
        <dbReference type="ARBA" id="ARBA00023004"/>
    </source>
</evidence>
<evidence type="ECO:0000313" key="16">
    <source>
        <dbReference type="EMBL" id="JAG83405.1"/>
    </source>
</evidence>
<dbReference type="InterPro" id="IPR015876">
    <property type="entry name" value="Acyl-CoA_DS"/>
</dbReference>
<feature type="compositionally biased region" description="Basic and acidic residues" evidence="13">
    <location>
        <begin position="1"/>
        <end position="14"/>
    </location>
</feature>
<evidence type="ECO:0000256" key="1">
    <source>
        <dbReference type="ARBA" id="ARBA00004141"/>
    </source>
</evidence>
<keyword evidence="9" id="KW-0443">Lipid metabolism</keyword>
<dbReference type="InterPro" id="IPR005804">
    <property type="entry name" value="FA_desaturase_dom"/>
</dbReference>
<evidence type="ECO:0000256" key="9">
    <source>
        <dbReference type="ARBA" id="ARBA00023098"/>
    </source>
</evidence>
<dbReference type="GO" id="GO:0005789">
    <property type="term" value="C:endoplasmic reticulum membrane"/>
    <property type="evidence" value="ECO:0007669"/>
    <property type="project" value="TreeGrafter"/>
</dbReference>
<keyword evidence="5" id="KW-0276">Fatty acid metabolism</keyword>
<keyword evidence="11 12" id="KW-0275">Fatty acid biosynthesis</keyword>
<evidence type="ECO:0000256" key="10">
    <source>
        <dbReference type="ARBA" id="ARBA00023136"/>
    </source>
</evidence>
<evidence type="ECO:0000256" key="3">
    <source>
        <dbReference type="ARBA" id="ARBA00022516"/>
    </source>
</evidence>
<dbReference type="GeneID" id="105266694"/>
<evidence type="ECO:0000256" key="12">
    <source>
        <dbReference type="RuleBase" id="RU000581"/>
    </source>
</evidence>
<keyword evidence="17" id="KW-1185">Reference proteome</keyword>
<keyword evidence="10 14" id="KW-0472">Membrane</keyword>
<dbReference type="PRINTS" id="PR00075">
    <property type="entry name" value="FACDDSATRASE"/>
</dbReference>
<comment type="domain">
    <text evidence="12">The histidine box domains are involved in binding the catalytic metal ions.</text>
</comment>
<feature type="transmembrane region" description="Helical" evidence="14">
    <location>
        <begin position="37"/>
        <end position="57"/>
    </location>
</feature>
<keyword evidence="6 14" id="KW-1133">Transmembrane helix</keyword>
<feature type="transmembrane region" description="Helical" evidence="14">
    <location>
        <begin position="63"/>
        <end position="85"/>
    </location>
</feature>
<evidence type="ECO:0000256" key="11">
    <source>
        <dbReference type="ARBA" id="ARBA00023160"/>
    </source>
</evidence>